<dbReference type="RefSeq" id="WP_092660985.1">
    <property type="nucleotide sequence ID" value="NZ_FOCX01000012.1"/>
</dbReference>
<evidence type="ECO:0000313" key="3">
    <source>
        <dbReference type="Proteomes" id="UP000198775"/>
    </source>
</evidence>
<evidence type="ECO:0000259" key="1">
    <source>
        <dbReference type="Pfam" id="PF26222"/>
    </source>
</evidence>
<feature type="domain" description="DUF8048" evidence="1">
    <location>
        <begin position="4"/>
        <end position="118"/>
    </location>
</feature>
<proteinExistence type="predicted"/>
<reference evidence="3" key="1">
    <citation type="submission" date="2016-10" db="EMBL/GenBank/DDBJ databases">
        <authorList>
            <person name="Varghese N."/>
            <person name="Submissions S."/>
        </authorList>
    </citation>
    <scope>NUCLEOTIDE SEQUENCE [LARGE SCALE GENOMIC DNA]</scope>
    <source>
        <strain evidence="3">IBRC-M 10043</strain>
    </source>
</reference>
<dbReference type="InterPro" id="IPR058361">
    <property type="entry name" value="DUF8048"/>
</dbReference>
<dbReference type="OrthoDB" id="235313at2157"/>
<name>A0A1H8PI20_9EURY</name>
<keyword evidence="3" id="KW-1185">Reference proteome</keyword>
<sequence length="120" mass="13718">MAGDPIEGEVLVLVAAKASVGPQRLPDLVDRVAADLRPKRETYTREYERAYETDDRTAFFVEDGHWQAIRDRLDLGEREGDAVRRAHHEQLTRDGRRLGRIEEFETALEIRECVVLGTEA</sequence>
<gene>
    <name evidence="2" type="ORF">SAMN05216388_101255</name>
</gene>
<dbReference type="Pfam" id="PF26222">
    <property type="entry name" value="DUF8048"/>
    <property type="match status" value="1"/>
</dbReference>
<accession>A0A1H8PI20</accession>
<dbReference type="EMBL" id="FOCX01000012">
    <property type="protein sequence ID" value="SEO41466.1"/>
    <property type="molecule type" value="Genomic_DNA"/>
</dbReference>
<protein>
    <recommendedName>
        <fullName evidence="1">DUF8048 domain-containing protein</fullName>
    </recommendedName>
</protein>
<dbReference type="Proteomes" id="UP000198775">
    <property type="component" value="Unassembled WGS sequence"/>
</dbReference>
<organism evidence="2 3">
    <name type="scientific">Halorientalis persicus</name>
    <dbReference type="NCBI Taxonomy" id="1367881"/>
    <lineage>
        <taxon>Archaea</taxon>
        <taxon>Methanobacteriati</taxon>
        <taxon>Methanobacteriota</taxon>
        <taxon>Stenosarchaea group</taxon>
        <taxon>Halobacteria</taxon>
        <taxon>Halobacteriales</taxon>
        <taxon>Haloarculaceae</taxon>
        <taxon>Halorientalis</taxon>
    </lineage>
</organism>
<evidence type="ECO:0000313" key="2">
    <source>
        <dbReference type="EMBL" id="SEO41466.1"/>
    </source>
</evidence>
<dbReference type="AlphaFoldDB" id="A0A1H8PI20"/>